<sequence>MSRVHARVHGSGGWGGALVVLRYREQVGHCGDACHRTRVRESSSQPLTPKGTAALLSCPGPARNLPGAFPAPSGTRYEARTRPHRGRTAFTGACMSRARMAMAAAPYRRFAPGSGARSLQASDRPVGHALNP</sequence>
<name>A0ABQ2MNC5_9ACTN</name>
<dbReference type="Proteomes" id="UP000656881">
    <property type="component" value="Unassembled WGS sequence"/>
</dbReference>
<protein>
    <submittedName>
        <fullName evidence="2">Uncharacterized protein</fullName>
    </submittedName>
</protein>
<evidence type="ECO:0000313" key="2">
    <source>
        <dbReference type="EMBL" id="GGO55178.1"/>
    </source>
</evidence>
<gene>
    <name evidence="2" type="ORF">GCM10012286_66660</name>
</gene>
<keyword evidence="3" id="KW-1185">Reference proteome</keyword>
<evidence type="ECO:0000256" key="1">
    <source>
        <dbReference type="SAM" id="MobiDB-lite"/>
    </source>
</evidence>
<evidence type="ECO:0000313" key="3">
    <source>
        <dbReference type="Proteomes" id="UP000656881"/>
    </source>
</evidence>
<dbReference type="EMBL" id="BMNG01000017">
    <property type="protein sequence ID" value="GGO55178.1"/>
    <property type="molecule type" value="Genomic_DNA"/>
</dbReference>
<accession>A0ABQ2MNC5</accession>
<comment type="caution">
    <text evidence="2">The sequence shown here is derived from an EMBL/GenBank/DDBJ whole genome shotgun (WGS) entry which is preliminary data.</text>
</comment>
<organism evidence="2 3">
    <name type="scientific">Streptomyces lasiicapitis</name>
    <dbReference type="NCBI Taxonomy" id="1923961"/>
    <lineage>
        <taxon>Bacteria</taxon>
        <taxon>Bacillati</taxon>
        <taxon>Actinomycetota</taxon>
        <taxon>Actinomycetes</taxon>
        <taxon>Kitasatosporales</taxon>
        <taxon>Streptomycetaceae</taxon>
        <taxon>Streptomyces</taxon>
    </lineage>
</organism>
<reference evidence="3" key="1">
    <citation type="journal article" date="2019" name="Int. J. Syst. Evol. Microbiol.">
        <title>The Global Catalogue of Microorganisms (GCM) 10K type strain sequencing project: providing services to taxonomists for standard genome sequencing and annotation.</title>
        <authorList>
            <consortium name="The Broad Institute Genomics Platform"/>
            <consortium name="The Broad Institute Genome Sequencing Center for Infectious Disease"/>
            <person name="Wu L."/>
            <person name="Ma J."/>
        </authorList>
    </citation>
    <scope>NUCLEOTIDE SEQUENCE [LARGE SCALE GENOMIC DNA]</scope>
    <source>
        <strain evidence="3">CGMCC 4.7349</strain>
    </source>
</reference>
<feature type="region of interest" description="Disordered" evidence="1">
    <location>
        <begin position="112"/>
        <end position="132"/>
    </location>
</feature>
<proteinExistence type="predicted"/>